<dbReference type="AlphaFoldDB" id="A0AA38SP11"/>
<organism evidence="1 2">
    <name type="scientific">Centaurea solstitialis</name>
    <name type="common">yellow star-thistle</name>
    <dbReference type="NCBI Taxonomy" id="347529"/>
    <lineage>
        <taxon>Eukaryota</taxon>
        <taxon>Viridiplantae</taxon>
        <taxon>Streptophyta</taxon>
        <taxon>Embryophyta</taxon>
        <taxon>Tracheophyta</taxon>
        <taxon>Spermatophyta</taxon>
        <taxon>Magnoliopsida</taxon>
        <taxon>eudicotyledons</taxon>
        <taxon>Gunneridae</taxon>
        <taxon>Pentapetalae</taxon>
        <taxon>asterids</taxon>
        <taxon>campanulids</taxon>
        <taxon>Asterales</taxon>
        <taxon>Asteraceae</taxon>
        <taxon>Carduoideae</taxon>
        <taxon>Cardueae</taxon>
        <taxon>Centaureinae</taxon>
        <taxon>Centaurea</taxon>
    </lineage>
</organism>
<reference evidence="1" key="1">
    <citation type="submission" date="2023-03" db="EMBL/GenBank/DDBJ databases">
        <title>Chromosome-scale reference genome and RAD-based genetic map of yellow starthistle (Centaurea solstitialis) reveal putative structural variation and QTLs associated with invader traits.</title>
        <authorList>
            <person name="Reatini B."/>
            <person name="Cang F.A."/>
            <person name="Jiang Q."/>
            <person name="Mckibben M.T.W."/>
            <person name="Barker M.S."/>
            <person name="Rieseberg L.H."/>
            <person name="Dlugosch K.M."/>
        </authorList>
    </citation>
    <scope>NUCLEOTIDE SEQUENCE</scope>
    <source>
        <strain evidence="1">CAN-66</strain>
        <tissue evidence="1">Leaf</tissue>
    </source>
</reference>
<dbReference type="Proteomes" id="UP001172457">
    <property type="component" value="Unassembled WGS sequence"/>
</dbReference>
<keyword evidence="2" id="KW-1185">Reference proteome</keyword>
<evidence type="ECO:0000313" key="1">
    <source>
        <dbReference type="EMBL" id="KAJ9535613.1"/>
    </source>
</evidence>
<name>A0AA38SP11_9ASTR</name>
<protein>
    <submittedName>
        <fullName evidence="1">Uncharacterized protein</fullName>
    </submittedName>
</protein>
<evidence type="ECO:0000313" key="2">
    <source>
        <dbReference type="Proteomes" id="UP001172457"/>
    </source>
</evidence>
<sequence length="205" mass="22954">MTLLPLHPLCSCNDIAPPSVSFEDNVTPNMPLNEGTSNLEEQIPEADLDIGKCNDPISYNEAINSDQSSQWIKAMIDELESMSKNDVYELVELPKGFPKDRHGLVAHLIWSYIKWTLKQLSLMVICMNVFMTQPEGFKPKGQEHLVFKGDVFGTFQCPKNGGRKRTNEIDTLCFCSWKPDVCSVCTRPDIAYIAGMLGDINLIPA</sequence>
<comment type="caution">
    <text evidence="1">The sequence shown here is derived from an EMBL/GenBank/DDBJ whole genome shotgun (WGS) entry which is preliminary data.</text>
</comment>
<proteinExistence type="predicted"/>
<gene>
    <name evidence="1" type="ORF">OSB04_un001253</name>
</gene>
<accession>A0AA38SP11</accession>
<dbReference type="EMBL" id="JARYMX010000181">
    <property type="protein sequence ID" value="KAJ9535613.1"/>
    <property type="molecule type" value="Genomic_DNA"/>
</dbReference>